<keyword evidence="1" id="KW-1185">Reference proteome</keyword>
<dbReference type="GO" id="GO:0005112">
    <property type="term" value="F:Notch binding"/>
    <property type="evidence" value="ECO:0007669"/>
    <property type="project" value="TreeGrafter"/>
</dbReference>
<reference evidence="2" key="2">
    <citation type="submission" date="2017-02" db="UniProtKB">
        <authorList>
            <consortium name="WormBaseParasite"/>
        </authorList>
    </citation>
    <scope>IDENTIFICATION</scope>
</reference>
<dbReference type="Proteomes" id="UP000035642">
    <property type="component" value="Unassembled WGS sequence"/>
</dbReference>
<dbReference type="InterPro" id="IPR053124">
    <property type="entry name" value="Notch_signaling_modulators"/>
</dbReference>
<accession>A0A0K0DMF3</accession>
<organism evidence="1 2">
    <name type="scientific">Angiostrongylus cantonensis</name>
    <name type="common">Rat lungworm</name>
    <dbReference type="NCBI Taxonomy" id="6313"/>
    <lineage>
        <taxon>Eukaryota</taxon>
        <taxon>Metazoa</taxon>
        <taxon>Ecdysozoa</taxon>
        <taxon>Nematoda</taxon>
        <taxon>Chromadorea</taxon>
        <taxon>Rhabditida</taxon>
        <taxon>Rhabditina</taxon>
        <taxon>Rhabditomorpha</taxon>
        <taxon>Strongyloidea</taxon>
        <taxon>Metastrongylidae</taxon>
        <taxon>Angiostrongylus</taxon>
    </lineage>
</organism>
<evidence type="ECO:0000313" key="2">
    <source>
        <dbReference type="WBParaSite" id="ACAC_0001286501-mRNA-1"/>
    </source>
</evidence>
<sequence length="376" mass="43042">RLRIQYDIKISQVDESEDEGGTRADYCNKFSVHYEFYCKGSSTNTEITTKFCPFYKKSCKEHLERFVEVFHTIPAEPFSKSVSLSNVPSESGNKGDNFPDLDSRKLVHHQFRFRRPCTADCDQRIFPHCTQSCKCDYAYPSVQKFCNPPPLPLFLNTCRLWYAGCPKYERYHYASQFIYSKAEKGKRIRKSRRSPRNSFNSMFGVFSDIHAFQHNEEDIWPKVRPLNSITLLFLTYDSESCALPSQNERSVCVLSRSPGYAARNIPVVPSDSVFANALQQYGSFTDSQGILHRPHSTSPFTKPGLWEPNPNNPHNRDHSNKFYYRPESFNADWLNGQLAWGAHFAVPAVGVGGTDGFSALYFPNAGSFLNIPDDYD</sequence>
<dbReference type="WBParaSite" id="ACAC_0001286501-mRNA-1">
    <property type="protein sequence ID" value="ACAC_0001286501-mRNA-1"/>
    <property type="gene ID" value="ACAC_0001286501"/>
</dbReference>
<dbReference type="GO" id="GO:0005615">
    <property type="term" value="C:extracellular space"/>
    <property type="evidence" value="ECO:0007669"/>
    <property type="project" value="TreeGrafter"/>
</dbReference>
<dbReference type="PANTHER" id="PTHR35015:SF3">
    <property type="entry name" value="DELTA AND OSM-11-LIKE"/>
    <property type="match status" value="1"/>
</dbReference>
<evidence type="ECO:0000313" key="1">
    <source>
        <dbReference type="Proteomes" id="UP000035642"/>
    </source>
</evidence>
<reference evidence="1" key="1">
    <citation type="submission" date="2012-09" db="EMBL/GenBank/DDBJ databases">
        <authorList>
            <person name="Martin A.A."/>
        </authorList>
    </citation>
    <scope>NUCLEOTIDE SEQUENCE</scope>
</reference>
<proteinExistence type="predicted"/>
<dbReference type="AlphaFoldDB" id="A0A0K0DMF3"/>
<protein>
    <submittedName>
        <fullName evidence="2">Isthmin-1</fullName>
    </submittedName>
</protein>
<dbReference type="PANTHER" id="PTHR35015">
    <property type="entry name" value="PROTEIN CBR-OSM-7-RELATED"/>
    <property type="match status" value="1"/>
</dbReference>
<name>A0A0K0DMF3_ANGCA</name>
<dbReference type="GO" id="GO:0045747">
    <property type="term" value="P:positive regulation of Notch signaling pathway"/>
    <property type="evidence" value="ECO:0007669"/>
    <property type="project" value="TreeGrafter"/>
</dbReference>